<evidence type="ECO:0000313" key="2">
    <source>
        <dbReference type="Proteomes" id="UP000254978"/>
    </source>
</evidence>
<sequence length="226" mass="25087">MTNRAHLHPSQIDASTVCKMRDRDVRSALHAQLLEEHADELDSTRFVDELSLCGEVRVDVAVVNAALSGFELKSASDTLRRLPAQIDVYSRVLDYCTLVVAENHHDHAARAIPSWWGCTVAAWDGTKATLSEVTPARLNPTIDGYSLAQLLWRDETLAALERVGAARGVRSKPRTVLWQRLADAVEIDELRVLVREVLKYRQAWRPEATSIRSGRALAEGGGQCLP</sequence>
<dbReference type="NCBIfam" id="NF033832">
    <property type="entry name" value="sce7726_fam"/>
    <property type="match status" value="1"/>
</dbReference>
<protein>
    <recommendedName>
        <fullName evidence="3">Sce7726 family protein</fullName>
    </recommendedName>
</protein>
<accession>A0A378T8B7</accession>
<dbReference type="AlphaFoldDB" id="A0A378T8B7"/>
<evidence type="ECO:0000313" key="1">
    <source>
        <dbReference type="EMBL" id="STZ57019.1"/>
    </source>
</evidence>
<name>A0A378T8B7_9MYCO</name>
<reference evidence="1 2" key="1">
    <citation type="submission" date="2018-06" db="EMBL/GenBank/DDBJ databases">
        <authorList>
            <consortium name="Pathogen Informatics"/>
            <person name="Doyle S."/>
        </authorList>
    </citation>
    <scope>NUCLEOTIDE SEQUENCE [LARGE SCALE GENOMIC DNA]</scope>
    <source>
        <strain evidence="1 2">NCTC10821</strain>
    </source>
</reference>
<proteinExistence type="predicted"/>
<keyword evidence="2" id="KW-1185">Reference proteome</keyword>
<dbReference type="InterPro" id="IPR047729">
    <property type="entry name" value="Sce7726-like"/>
</dbReference>
<organism evidence="1 2">
    <name type="scientific">Mycolicibacterium tokaiense</name>
    <dbReference type="NCBI Taxonomy" id="39695"/>
    <lineage>
        <taxon>Bacteria</taxon>
        <taxon>Bacillati</taxon>
        <taxon>Actinomycetota</taxon>
        <taxon>Actinomycetes</taxon>
        <taxon>Mycobacteriales</taxon>
        <taxon>Mycobacteriaceae</taxon>
        <taxon>Mycolicibacterium</taxon>
    </lineage>
</organism>
<dbReference type="Proteomes" id="UP000254978">
    <property type="component" value="Unassembled WGS sequence"/>
</dbReference>
<evidence type="ECO:0008006" key="3">
    <source>
        <dbReference type="Google" id="ProtNLM"/>
    </source>
</evidence>
<gene>
    <name evidence="1" type="ORF">NCTC10821_00516</name>
</gene>
<dbReference type="RefSeq" id="WP_232067946.1">
    <property type="nucleotide sequence ID" value="NZ_AP022600.1"/>
</dbReference>
<dbReference type="EMBL" id="UGQT01000001">
    <property type="protein sequence ID" value="STZ57019.1"/>
    <property type="molecule type" value="Genomic_DNA"/>
</dbReference>